<reference evidence="1" key="1">
    <citation type="journal article" date="2023" name="G3 (Bethesda)">
        <title>A reference genome for the long-term kleptoplast-retaining sea slug Elysia crispata morphotype clarki.</title>
        <authorList>
            <person name="Eastman K.E."/>
            <person name="Pendleton A.L."/>
            <person name="Shaikh M.A."/>
            <person name="Suttiyut T."/>
            <person name="Ogas R."/>
            <person name="Tomko P."/>
            <person name="Gavelis G."/>
            <person name="Widhalm J.R."/>
            <person name="Wisecaver J.H."/>
        </authorList>
    </citation>
    <scope>NUCLEOTIDE SEQUENCE</scope>
    <source>
        <strain evidence="1">ECLA1</strain>
    </source>
</reference>
<proteinExistence type="predicted"/>
<protein>
    <submittedName>
        <fullName evidence="1">Uncharacterized protein</fullName>
    </submittedName>
</protein>
<sequence length="116" mass="13131">MKFPNQDQCTLLDNLYLDHRENSVGPLHSREMKTSSASRFKGHHHLACSLIATLVLYCQTQGYVCLEMGKKLRTDKVRHRLMMPPQCHPRQGLMIYTALPSSPGRGFVSTVTSRSS</sequence>
<gene>
    <name evidence="1" type="ORF">RRG08_049166</name>
</gene>
<dbReference type="Proteomes" id="UP001283361">
    <property type="component" value="Unassembled WGS sequence"/>
</dbReference>
<evidence type="ECO:0000313" key="1">
    <source>
        <dbReference type="EMBL" id="KAK3792467.1"/>
    </source>
</evidence>
<dbReference type="EMBL" id="JAWDGP010001372">
    <property type="protein sequence ID" value="KAK3792467.1"/>
    <property type="molecule type" value="Genomic_DNA"/>
</dbReference>
<organism evidence="1 2">
    <name type="scientific">Elysia crispata</name>
    <name type="common">lettuce slug</name>
    <dbReference type="NCBI Taxonomy" id="231223"/>
    <lineage>
        <taxon>Eukaryota</taxon>
        <taxon>Metazoa</taxon>
        <taxon>Spiralia</taxon>
        <taxon>Lophotrochozoa</taxon>
        <taxon>Mollusca</taxon>
        <taxon>Gastropoda</taxon>
        <taxon>Heterobranchia</taxon>
        <taxon>Euthyneura</taxon>
        <taxon>Panpulmonata</taxon>
        <taxon>Sacoglossa</taxon>
        <taxon>Placobranchoidea</taxon>
        <taxon>Plakobranchidae</taxon>
        <taxon>Elysia</taxon>
    </lineage>
</organism>
<accession>A0AAE1E3B4</accession>
<evidence type="ECO:0000313" key="2">
    <source>
        <dbReference type="Proteomes" id="UP001283361"/>
    </source>
</evidence>
<dbReference type="AlphaFoldDB" id="A0AAE1E3B4"/>
<name>A0AAE1E3B4_9GAST</name>
<keyword evidence="2" id="KW-1185">Reference proteome</keyword>
<comment type="caution">
    <text evidence="1">The sequence shown here is derived from an EMBL/GenBank/DDBJ whole genome shotgun (WGS) entry which is preliminary data.</text>
</comment>